<evidence type="ECO:0000256" key="9">
    <source>
        <dbReference type="ARBA" id="ARBA00032961"/>
    </source>
</evidence>
<dbReference type="Gene3D" id="2.40.128.80">
    <property type="entry name" value="Cathepsin C, exclusion domain"/>
    <property type="match status" value="1"/>
</dbReference>
<evidence type="ECO:0000256" key="7">
    <source>
        <dbReference type="ARBA" id="ARBA00029779"/>
    </source>
</evidence>
<dbReference type="InterPro" id="IPR000668">
    <property type="entry name" value="Peptidase_C1A_C"/>
</dbReference>
<evidence type="ECO:0000259" key="13">
    <source>
        <dbReference type="SMART" id="SM00645"/>
    </source>
</evidence>
<comment type="subunit">
    <text evidence="3">Tetramer of heterotrimers consisting of exclusion domain, heavy- and light chains.</text>
</comment>
<dbReference type="PROSITE" id="PS00139">
    <property type="entry name" value="THIOL_PROTEASE_CYS"/>
    <property type="match status" value="1"/>
</dbReference>
<gene>
    <name evidence="14" type="ORF">TTHERM_00502690</name>
</gene>
<dbReference type="SUPFAM" id="SSF54001">
    <property type="entry name" value="Cysteine proteinases"/>
    <property type="match status" value="1"/>
</dbReference>
<dbReference type="STRING" id="312017.I7MLG9"/>
<dbReference type="SMART" id="SM00645">
    <property type="entry name" value="Pept_C1"/>
    <property type="match status" value="1"/>
</dbReference>
<accession>I7MLG9</accession>
<feature type="signal peptide" evidence="12">
    <location>
        <begin position="1"/>
        <end position="28"/>
    </location>
</feature>
<evidence type="ECO:0000256" key="3">
    <source>
        <dbReference type="ARBA" id="ARBA00011610"/>
    </source>
</evidence>
<dbReference type="KEGG" id="tet:TTHERM_00502690"/>
<feature type="region of interest" description="Disordered" evidence="11">
    <location>
        <begin position="259"/>
        <end position="284"/>
    </location>
</feature>
<dbReference type="Pfam" id="PF08773">
    <property type="entry name" value="CathepsinC_exc"/>
    <property type="match status" value="1"/>
</dbReference>
<dbReference type="RefSeq" id="XP_001022323.2">
    <property type="nucleotide sequence ID" value="XM_001022323.2"/>
</dbReference>
<protein>
    <recommendedName>
        <fullName evidence="4">Dipeptidyl peptidase 1</fullName>
    </recommendedName>
    <alternativeName>
        <fullName evidence="7">Cathepsin C</fullName>
    </alternativeName>
    <alternativeName>
        <fullName evidence="6">Cathepsin J</fullName>
    </alternativeName>
    <alternativeName>
        <fullName evidence="9">Dipeptidyl peptidase I</fullName>
    </alternativeName>
    <alternativeName>
        <fullName evidence="8">Dipeptidyl transferase</fullName>
    </alternativeName>
</protein>
<evidence type="ECO:0000256" key="10">
    <source>
        <dbReference type="ARBA" id="ARBA00045556"/>
    </source>
</evidence>
<dbReference type="GO" id="GO:0006508">
    <property type="term" value="P:proteolysis"/>
    <property type="evidence" value="ECO:0007669"/>
    <property type="project" value="UniProtKB-KW"/>
</dbReference>
<evidence type="ECO:0000256" key="1">
    <source>
        <dbReference type="ARBA" id="ARBA00001923"/>
    </source>
</evidence>
<comment type="similarity">
    <text evidence="2">Belongs to the peptidase C1 family.</text>
</comment>
<dbReference type="InParanoid" id="I7MLG9"/>
<keyword evidence="15" id="KW-1185">Reference proteome</keyword>
<organism evidence="14 15">
    <name type="scientific">Tetrahymena thermophila (strain SB210)</name>
    <dbReference type="NCBI Taxonomy" id="312017"/>
    <lineage>
        <taxon>Eukaryota</taxon>
        <taxon>Sar</taxon>
        <taxon>Alveolata</taxon>
        <taxon>Ciliophora</taxon>
        <taxon>Intramacronucleata</taxon>
        <taxon>Oligohymenophorea</taxon>
        <taxon>Hymenostomatida</taxon>
        <taxon>Tetrahymenina</taxon>
        <taxon>Tetrahymenidae</taxon>
        <taxon>Tetrahymena</taxon>
    </lineage>
</organism>
<dbReference type="InterPro" id="IPR013128">
    <property type="entry name" value="Peptidase_C1A"/>
</dbReference>
<dbReference type="InterPro" id="IPR038765">
    <property type="entry name" value="Papain-like_cys_pep_sf"/>
</dbReference>
<dbReference type="FunCoup" id="I7MLG9">
    <property type="interactions" value="9"/>
</dbReference>
<keyword evidence="12" id="KW-0732">Signal</keyword>
<keyword evidence="14" id="KW-0645">Protease</keyword>
<dbReference type="eggNOG" id="KOG1543">
    <property type="taxonomic scope" value="Eukaryota"/>
</dbReference>
<dbReference type="InterPro" id="IPR000169">
    <property type="entry name" value="Pept_cys_AS"/>
</dbReference>
<feature type="chain" id="PRO_5018528697" description="Dipeptidyl peptidase 1" evidence="12">
    <location>
        <begin position="29"/>
        <end position="613"/>
    </location>
</feature>
<evidence type="ECO:0000313" key="15">
    <source>
        <dbReference type="Proteomes" id="UP000009168"/>
    </source>
</evidence>
<proteinExistence type="inferred from homology"/>
<evidence type="ECO:0000313" key="14">
    <source>
        <dbReference type="EMBL" id="EAS02078.2"/>
    </source>
</evidence>
<dbReference type="SUPFAM" id="SSF75001">
    <property type="entry name" value="Dipeptidyl peptidase I (cathepsin C), exclusion domain"/>
    <property type="match status" value="1"/>
</dbReference>
<evidence type="ECO:0000256" key="5">
    <source>
        <dbReference type="ARBA" id="ARBA00023145"/>
    </source>
</evidence>
<evidence type="ECO:0000256" key="12">
    <source>
        <dbReference type="SAM" id="SignalP"/>
    </source>
</evidence>
<dbReference type="Proteomes" id="UP000009168">
    <property type="component" value="Unassembled WGS sequence"/>
</dbReference>
<reference evidence="15" key="1">
    <citation type="journal article" date="2006" name="PLoS Biol.">
        <title>Macronuclear genome sequence of the ciliate Tetrahymena thermophila, a model eukaryote.</title>
        <authorList>
            <person name="Eisen J.A."/>
            <person name="Coyne R.S."/>
            <person name="Wu M."/>
            <person name="Wu D."/>
            <person name="Thiagarajan M."/>
            <person name="Wortman J.R."/>
            <person name="Badger J.H."/>
            <person name="Ren Q."/>
            <person name="Amedeo P."/>
            <person name="Jones K.M."/>
            <person name="Tallon L.J."/>
            <person name="Delcher A.L."/>
            <person name="Salzberg S.L."/>
            <person name="Silva J.C."/>
            <person name="Haas B.J."/>
            <person name="Majoros W.H."/>
            <person name="Farzad M."/>
            <person name="Carlton J.M."/>
            <person name="Smith R.K. Jr."/>
            <person name="Garg J."/>
            <person name="Pearlman R.E."/>
            <person name="Karrer K.M."/>
            <person name="Sun L."/>
            <person name="Manning G."/>
            <person name="Elde N.C."/>
            <person name="Turkewitz A.P."/>
            <person name="Asai D.J."/>
            <person name="Wilkes D.E."/>
            <person name="Wang Y."/>
            <person name="Cai H."/>
            <person name="Collins K."/>
            <person name="Stewart B.A."/>
            <person name="Lee S.R."/>
            <person name="Wilamowska K."/>
            <person name="Weinberg Z."/>
            <person name="Ruzzo W.L."/>
            <person name="Wloga D."/>
            <person name="Gaertig J."/>
            <person name="Frankel J."/>
            <person name="Tsao C.-C."/>
            <person name="Gorovsky M.A."/>
            <person name="Keeling P.J."/>
            <person name="Waller R.F."/>
            <person name="Patron N.J."/>
            <person name="Cherry J.M."/>
            <person name="Stover N.A."/>
            <person name="Krieger C.J."/>
            <person name="del Toro C."/>
            <person name="Ryder H.F."/>
            <person name="Williamson S.C."/>
            <person name="Barbeau R.A."/>
            <person name="Hamilton E.P."/>
            <person name="Orias E."/>
        </authorList>
    </citation>
    <scope>NUCLEOTIDE SEQUENCE [LARGE SCALE GENOMIC DNA]</scope>
    <source>
        <strain evidence="15">SB210</strain>
    </source>
</reference>
<evidence type="ECO:0000256" key="2">
    <source>
        <dbReference type="ARBA" id="ARBA00008455"/>
    </source>
</evidence>
<name>I7MLG9_TETTS</name>
<evidence type="ECO:0000256" key="4">
    <source>
        <dbReference type="ARBA" id="ARBA00014709"/>
    </source>
</evidence>
<keyword evidence="5" id="KW-0865">Zymogen</keyword>
<evidence type="ECO:0000256" key="8">
    <source>
        <dbReference type="ARBA" id="ARBA00030778"/>
    </source>
</evidence>
<feature type="domain" description="Peptidase C1A papain C-terminal" evidence="13">
    <location>
        <begin position="376"/>
        <end position="605"/>
    </location>
</feature>
<dbReference type="AlphaFoldDB" id="I7MLG9"/>
<sequence length="613" mass="71471">MKNVDFLKWKNSLLFFMLLMIYVTQIQCDLPIQCVKHQIVGQWTIQTSKVHSKYNQFLTCGHSIPDSPDQSIQSDQNNFKHTKEYLVDLHENGEAFLLKNSSQIKGQWTMMYDEGFQIDVDEMSFFTFFKYYPIKEEQISERVLVEDITVVSHSKVTTYEFDCTETIVGWFNVPTKNKKGCMKAYKVNPREEDRHLRSQQKGSVVQPLDFDINNFTIQDDIDQINSSQQDGLLYDQQSSSSIKKRKFNLQGTLNSIIENIGPEDSSPQSEQLELDQKQSTQKSNNINQKQNAELNQNVHKNRIDQLNSLNKNWQAGISSSFQDLTLDEVNKKAGRNKRKQQKKNSKKKVINESEMSKLNEEQSLYMHFSIQDVSDLPKNFSWEEYIDNPIEQNDCGSCYIISTVQMLNARLKIKYGKDFTKKISMQHLLDCSFYSQGCDGGYPFELGRFGKDYFMLPDNNTKFQNEVKECQIKNLEKLDEYFKVTDYGFVGQQYGKGNEREMMLEIMKNGPIVANFKTSADFVYYKSGVYHSVEAADWILKCEVEPEWRPVEHAVMCYGWGESEEDGKFWLMQNSWGDDWGEKGRFKIRRGTDESFVESSAEYAQVEYINNKQ</sequence>
<dbReference type="Gene3D" id="3.90.70.10">
    <property type="entry name" value="Cysteine proteinases"/>
    <property type="match status" value="1"/>
</dbReference>
<dbReference type="InterPro" id="IPR036496">
    <property type="entry name" value="CathepsinC_exc_dom_sf"/>
</dbReference>
<evidence type="ECO:0000256" key="6">
    <source>
        <dbReference type="ARBA" id="ARBA00029762"/>
    </source>
</evidence>
<dbReference type="EMBL" id="GG662548">
    <property type="protein sequence ID" value="EAS02078.2"/>
    <property type="molecule type" value="Genomic_DNA"/>
</dbReference>
<dbReference type="PANTHER" id="PTHR12411">
    <property type="entry name" value="CYSTEINE PROTEASE FAMILY C1-RELATED"/>
    <property type="match status" value="1"/>
</dbReference>
<dbReference type="Pfam" id="PF00112">
    <property type="entry name" value="Peptidase_C1"/>
    <property type="match status" value="1"/>
</dbReference>
<dbReference type="GO" id="GO:0008234">
    <property type="term" value="F:cysteine-type peptidase activity"/>
    <property type="evidence" value="ECO:0007669"/>
    <property type="project" value="InterPro"/>
</dbReference>
<feature type="compositionally biased region" description="Polar residues" evidence="11">
    <location>
        <begin position="265"/>
        <end position="284"/>
    </location>
</feature>
<comment type="function">
    <text evidence="10">Thiol protease. Has dipeptidylpeptidase activity. Active against a broad range of dipeptide substrates composed of both polar and hydrophobic amino acids. Proline cannot occupy the P1 position and arginine cannot occupy the P2 position of the substrate. Can act as both an exopeptidase and endopeptidase. Activates serine proteases such as elastase, cathepsin G and granzymes A and B.</text>
</comment>
<dbReference type="GeneID" id="7827209"/>
<feature type="compositionally biased region" description="Basic residues" evidence="11">
    <location>
        <begin position="332"/>
        <end position="348"/>
    </location>
</feature>
<dbReference type="InterPro" id="IPR014882">
    <property type="entry name" value="CathepsinC_exc"/>
</dbReference>
<comment type="cofactor">
    <cofactor evidence="1">
        <name>chloride</name>
        <dbReference type="ChEBI" id="CHEBI:17996"/>
    </cofactor>
</comment>
<evidence type="ECO:0000256" key="11">
    <source>
        <dbReference type="SAM" id="MobiDB-lite"/>
    </source>
</evidence>
<dbReference type="OrthoDB" id="640249at2759"/>
<keyword evidence="14" id="KW-0378">Hydrolase</keyword>
<feature type="region of interest" description="Disordered" evidence="11">
    <location>
        <begin position="332"/>
        <end position="353"/>
    </location>
</feature>